<evidence type="ECO:0000313" key="2">
    <source>
        <dbReference type="WBParaSite" id="nRc.2.0.1.t11085-RA"/>
    </source>
</evidence>
<dbReference type="WBParaSite" id="nRc.2.0.1.t11085-RA">
    <property type="protein sequence ID" value="nRc.2.0.1.t11085-RA"/>
    <property type="gene ID" value="nRc.2.0.1.g11085"/>
</dbReference>
<keyword evidence="1" id="KW-1185">Reference proteome</keyword>
<name>A0A915IA83_ROMCU</name>
<dbReference type="Proteomes" id="UP000887565">
    <property type="component" value="Unplaced"/>
</dbReference>
<proteinExistence type="predicted"/>
<sequence>MRHFIPSAPLDFAMINPKMVENIIHVILMIDEFHWVLLNRPKLIQGLANTGTICNLVKKSKTRFWITLDKTSLMIVNLRRSSTYLKQAYKTSLTRLKTYKQRRSGASAAILLSAKTLCPTENTLNSLKN</sequence>
<accession>A0A915IA83</accession>
<reference evidence="2" key="1">
    <citation type="submission" date="2022-11" db="UniProtKB">
        <authorList>
            <consortium name="WormBaseParasite"/>
        </authorList>
    </citation>
    <scope>IDENTIFICATION</scope>
</reference>
<evidence type="ECO:0000313" key="1">
    <source>
        <dbReference type="Proteomes" id="UP000887565"/>
    </source>
</evidence>
<protein>
    <submittedName>
        <fullName evidence="2">Uncharacterized protein</fullName>
    </submittedName>
</protein>
<dbReference type="AlphaFoldDB" id="A0A915IA83"/>
<organism evidence="1 2">
    <name type="scientific">Romanomermis culicivorax</name>
    <name type="common">Nematode worm</name>
    <dbReference type="NCBI Taxonomy" id="13658"/>
    <lineage>
        <taxon>Eukaryota</taxon>
        <taxon>Metazoa</taxon>
        <taxon>Ecdysozoa</taxon>
        <taxon>Nematoda</taxon>
        <taxon>Enoplea</taxon>
        <taxon>Dorylaimia</taxon>
        <taxon>Mermithida</taxon>
        <taxon>Mermithoidea</taxon>
        <taxon>Mermithidae</taxon>
        <taxon>Romanomermis</taxon>
    </lineage>
</organism>